<evidence type="ECO:0000313" key="4">
    <source>
        <dbReference type="Proteomes" id="UP000013525"/>
    </source>
</evidence>
<dbReference type="HAMAP" id="MF_00799">
    <property type="entry name" value="UPF0336"/>
    <property type="match status" value="1"/>
</dbReference>
<dbReference type="InterPro" id="IPR050965">
    <property type="entry name" value="UPF0336/Enoyl-CoA_hydratase"/>
</dbReference>
<dbReference type="EMBL" id="APMY01000065">
    <property type="protein sequence ID" value="EOM76510.1"/>
    <property type="molecule type" value="Genomic_DNA"/>
</dbReference>
<evidence type="ECO:0000259" key="2">
    <source>
        <dbReference type="Pfam" id="PF13452"/>
    </source>
</evidence>
<organism evidence="3 4">
    <name type="scientific">Rhodococcus rhodnii LMG 5362</name>
    <dbReference type="NCBI Taxonomy" id="1273125"/>
    <lineage>
        <taxon>Bacteria</taxon>
        <taxon>Bacillati</taxon>
        <taxon>Actinomycetota</taxon>
        <taxon>Actinomycetes</taxon>
        <taxon>Mycobacteriales</taxon>
        <taxon>Nocardiaceae</taxon>
        <taxon>Rhodococcus</taxon>
    </lineage>
</organism>
<reference evidence="3 4" key="1">
    <citation type="journal article" date="2013" name="Genome Announc.">
        <title>Draft Genome Sequence of Rhodococcus rhodnii Strain LMG5362, a Symbiont of Rhodnius prolixus (Hemiptera, Reduviidae, Triatominae), the Principle Vector of Trypanosoma cruzi.</title>
        <authorList>
            <person name="Pachebat J.A."/>
            <person name="van Keulen G."/>
            <person name="Whitten M.M."/>
            <person name="Girdwood S."/>
            <person name="Del Sol R."/>
            <person name="Dyson P.J."/>
            <person name="Facey P.D."/>
        </authorList>
    </citation>
    <scope>NUCLEOTIDE SEQUENCE [LARGE SCALE GENOMIC DNA]</scope>
    <source>
        <strain evidence="3 4">LMG 5362</strain>
    </source>
</reference>
<gene>
    <name evidence="3" type="ORF">Rrhod_2138</name>
</gene>
<comment type="caution">
    <text evidence="3">The sequence shown here is derived from an EMBL/GenBank/DDBJ whole genome shotgun (WGS) entry which is preliminary data.</text>
</comment>
<dbReference type="AlphaFoldDB" id="R7WMK2"/>
<keyword evidence="4" id="KW-1185">Reference proteome</keyword>
<dbReference type="GO" id="GO:0006633">
    <property type="term" value="P:fatty acid biosynthetic process"/>
    <property type="evidence" value="ECO:0007669"/>
    <property type="project" value="TreeGrafter"/>
</dbReference>
<dbReference type="SUPFAM" id="SSF54637">
    <property type="entry name" value="Thioesterase/thiol ester dehydrase-isomerase"/>
    <property type="match status" value="1"/>
</dbReference>
<feature type="domain" description="FAS1-like dehydratase" evidence="2">
    <location>
        <begin position="38"/>
        <end position="169"/>
    </location>
</feature>
<dbReference type="Gene3D" id="3.10.129.10">
    <property type="entry name" value="Hotdog Thioesterase"/>
    <property type="match status" value="1"/>
</dbReference>
<dbReference type="NCBIfam" id="NF040624">
    <property type="entry name" value="HadA"/>
    <property type="match status" value="1"/>
</dbReference>
<dbReference type="InterPro" id="IPR016709">
    <property type="entry name" value="HadA-like"/>
</dbReference>
<dbReference type="Proteomes" id="UP000013525">
    <property type="component" value="Unassembled WGS sequence"/>
</dbReference>
<dbReference type="InterPro" id="IPR039569">
    <property type="entry name" value="FAS1-like_DH_region"/>
</dbReference>
<dbReference type="PANTHER" id="PTHR43437">
    <property type="entry name" value="HYDROXYACYL-THIOESTER DEHYDRATASE TYPE 2, MITOCHONDRIAL-RELATED"/>
    <property type="match status" value="1"/>
</dbReference>
<evidence type="ECO:0000313" key="3">
    <source>
        <dbReference type="EMBL" id="EOM76510.1"/>
    </source>
</evidence>
<evidence type="ECO:0000256" key="1">
    <source>
        <dbReference type="HAMAP-Rule" id="MF_00799"/>
    </source>
</evidence>
<accession>R7WMK2</accession>
<dbReference type="eggNOG" id="COG2030">
    <property type="taxonomic scope" value="Bacteria"/>
</dbReference>
<dbReference type="PATRIC" id="fig|1273125.3.peg.2059"/>
<dbReference type="InterPro" id="IPR029069">
    <property type="entry name" value="HotDog_dom_sf"/>
</dbReference>
<sequence length="199" mass="21903">MNPLQSALDPSDTAEVVGTELEQRSTEVPADPAAHAASMVGHHYRVEDFYEVGREKVREYARAVLDAHPAHHDEDAAKGLGYDGMLAPLTFISLVGIIAQRRLFDEVVTGYDLSQIMQTDQRLEFHKPIQVGDRLVCDVHLESFRQAAGSDIIVTKNIVTDQNGELVQTTWTTLVARSGGEVDENIAHAVKDVMMHVAS</sequence>
<dbReference type="PANTHER" id="PTHR43437:SF3">
    <property type="entry name" value="HYDROXYACYL-THIOESTER DEHYDRATASE TYPE 2, MITOCHONDRIAL"/>
    <property type="match status" value="1"/>
</dbReference>
<dbReference type="CDD" id="cd03441">
    <property type="entry name" value="R_hydratase_like"/>
    <property type="match status" value="1"/>
</dbReference>
<dbReference type="GO" id="GO:0019171">
    <property type="term" value="F:(3R)-hydroxyacyl-[acyl-carrier-protein] dehydratase activity"/>
    <property type="evidence" value="ECO:0007669"/>
    <property type="project" value="TreeGrafter"/>
</dbReference>
<comment type="similarity">
    <text evidence="1">Belongs to the UPF0336 family.</text>
</comment>
<dbReference type="Pfam" id="PF13452">
    <property type="entry name" value="FAS1_DH_region"/>
    <property type="match status" value="1"/>
</dbReference>
<dbReference type="InterPro" id="IPR054849">
    <property type="entry name" value="UPF0336_fam"/>
</dbReference>
<name>R7WMK2_9NOCA</name>
<proteinExistence type="inferred from homology"/>
<protein>
    <recommendedName>
        <fullName evidence="1">UPF0336 protein Rrhod_2138</fullName>
    </recommendedName>
</protein>